<evidence type="ECO:0000313" key="4">
    <source>
        <dbReference type="Proteomes" id="UP001208540"/>
    </source>
</evidence>
<dbReference type="Proteomes" id="UP001208912">
    <property type="component" value="Unassembled WGS sequence"/>
</dbReference>
<feature type="domain" description="DJ-1/PfpI" evidence="1">
    <location>
        <begin position="11"/>
        <end position="132"/>
    </location>
</feature>
<keyword evidence="5" id="KW-1185">Reference proteome</keyword>
<sequence>MAKNLFPFQASNELMVLPNFEYSNCPRMEILIVPGGYGAEELKIRNQTIISWIKAKYSKVKHLASVCTGAFLLAEIGLLDYLEVTTHWMDVNTLKNNYPLLNVIENVRYTDSGKILTSGGISSGIHLSFYLLQKQFGLEVATRTAKRMEYDWSPEKR</sequence>
<evidence type="ECO:0000313" key="2">
    <source>
        <dbReference type="EMBL" id="MCW7527841.1"/>
    </source>
</evidence>
<name>A0AAW5VSE9_9LEPT</name>
<evidence type="ECO:0000313" key="5">
    <source>
        <dbReference type="Proteomes" id="UP001208912"/>
    </source>
</evidence>
<dbReference type="Proteomes" id="UP001208540">
    <property type="component" value="Unassembled WGS sequence"/>
</dbReference>
<dbReference type="InterPro" id="IPR029062">
    <property type="entry name" value="Class_I_gatase-like"/>
</dbReference>
<dbReference type="PANTHER" id="PTHR43130">
    <property type="entry name" value="ARAC-FAMILY TRANSCRIPTIONAL REGULATOR"/>
    <property type="match status" value="1"/>
</dbReference>
<dbReference type="CDD" id="cd03139">
    <property type="entry name" value="GATase1_PfpI_2"/>
    <property type="match status" value="1"/>
</dbReference>
<dbReference type="PANTHER" id="PTHR43130:SF14">
    <property type="entry name" value="DJ-1_PFPI DOMAIN-CONTAINING PROTEIN"/>
    <property type="match status" value="1"/>
</dbReference>
<comment type="caution">
    <text evidence="3">The sequence shown here is derived from an EMBL/GenBank/DDBJ whole genome shotgun (WGS) entry which is preliminary data.</text>
</comment>
<proteinExistence type="predicted"/>
<dbReference type="Gene3D" id="3.40.50.880">
    <property type="match status" value="1"/>
</dbReference>
<evidence type="ECO:0000259" key="1">
    <source>
        <dbReference type="Pfam" id="PF01965"/>
    </source>
</evidence>
<accession>A0AAW5VSE9</accession>
<dbReference type="Pfam" id="PF01965">
    <property type="entry name" value="DJ-1_PfpI"/>
    <property type="match status" value="1"/>
</dbReference>
<dbReference type="EMBL" id="JAMQPM010000008">
    <property type="protein sequence ID" value="MCW7527841.1"/>
    <property type="molecule type" value="Genomic_DNA"/>
</dbReference>
<dbReference type="InterPro" id="IPR002818">
    <property type="entry name" value="DJ-1/PfpI"/>
</dbReference>
<evidence type="ECO:0000313" key="3">
    <source>
        <dbReference type="EMBL" id="MCW7531574.1"/>
    </source>
</evidence>
<dbReference type="GO" id="GO:0006355">
    <property type="term" value="P:regulation of DNA-templated transcription"/>
    <property type="evidence" value="ECO:0007669"/>
    <property type="project" value="TreeGrafter"/>
</dbReference>
<protein>
    <submittedName>
        <fullName evidence="3">DJ-1/PfpI family protein</fullName>
    </submittedName>
</protein>
<dbReference type="AlphaFoldDB" id="A0AAW5VSE9"/>
<dbReference type="InterPro" id="IPR052158">
    <property type="entry name" value="INH-QAR"/>
</dbReference>
<dbReference type="SUPFAM" id="SSF52317">
    <property type="entry name" value="Class I glutamine amidotransferase-like"/>
    <property type="match status" value="1"/>
</dbReference>
<dbReference type="RefSeq" id="WP_265352861.1">
    <property type="nucleotide sequence ID" value="NZ_JAMQPL010000008.1"/>
</dbReference>
<organism evidence="3 4">
    <name type="scientific">Leptospira soteropolitanensis</name>
    <dbReference type="NCBI Taxonomy" id="2950025"/>
    <lineage>
        <taxon>Bacteria</taxon>
        <taxon>Pseudomonadati</taxon>
        <taxon>Spirochaetota</taxon>
        <taxon>Spirochaetia</taxon>
        <taxon>Leptospirales</taxon>
        <taxon>Leptospiraceae</taxon>
        <taxon>Leptospira</taxon>
    </lineage>
</organism>
<gene>
    <name evidence="2" type="ORF">ND861_15895</name>
    <name evidence="3" type="ORF">ND862_15260</name>
</gene>
<reference evidence="3 5" key="1">
    <citation type="submission" date="2022-06" db="EMBL/GenBank/DDBJ databases">
        <title>Leptospira isolates from biofilms formed at urban environments.</title>
        <authorList>
            <person name="Ribeiro P.S."/>
            <person name="Sousa T."/>
            <person name="Carvalho N."/>
            <person name="Aburjaile F."/>
            <person name="Neves F."/>
            <person name="Oliveira D."/>
            <person name="Blanco L."/>
            <person name="Lima J."/>
            <person name="Costa F."/>
            <person name="Brenig B."/>
            <person name="Soares S."/>
            <person name="Ramos R."/>
            <person name="Goes-Neto A."/>
            <person name="Matiuzzi M."/>
            <person name="Azevedo V."/>
            <person name="Ristow P."/>
        </authorList>
    </citation>
    <scope>NUCLEOTIDE SEQUENCE</scope>
    <source>
        <strain evidence="2 5">VSF19</strain>
        <strain evidence="3">VSF20</strain>
    </source>
</reference>
<dbReference type="EMBL" id="JAMQPL010000008">
    <property type="protein sequence ID" value="MCW7531574.1"/>
    <property type="molecule type" value="Genomic_DNA"/>
</dbReference>